<dbReference type="PROSITE" id="PS50113">
    <property type="entry name" value="PAC"/>
    <property type="match status" value="2"/>
</dbReference>
<dbReference type="Pfam" id="PF02518">
    <property type="entry name" value="HATPase_c"/>
    <property type="match status" value="1"/>
</dbReference>
<proteinExistence type="predicted"/>
<dbReference type="InterPro" id="IPR013655">
    <property type="entry name" value="PAS_fold_3"/>
</dbReference>
<dbReference type="InterPro" id="IPR052162">
    <property type="entry name" value="Sensor_kinase/Photoreceptor"/>
</dbReference>
<keyword evidence="6" id="KW-0812">Transmembrane</keyword>
<dbReference type="PANTHER" id="PTHR43304">
    <property type="entry name" value="PHYTOCHROME-LIKE PROTEIN CPH1"/>
    <property type="match status" value="1"/>
</dbReference>
<dbReference type="Gene3D" id="3.30.450.20">
    <property type="entry name" value="PAS domain"/>
    <property type="match status" value="2"/>
</dbReference>
<dbReference type="PROSITE" id="PS50109">
    <property type="entry name" value="HIS_KIN"/>
    <property type="match status" value="1"/>
</dbReference>
<dbReference type="InterPro" id="IPR004358">
    <property type="entry name" value="Sig_transdc_His_kin-like_C"/>
</dbReference>
<feature type="domain" description="Histidine kinase" evidence="7">
    <location>
        <begin position="568"/>
        <end position="796"/>
    </location>
</feature>
<dbReference type="InterPro" id="IPR035965">
    <property type="entry name" value="PAS-like_dom_sf"/>
</dbReference>
<dbReference type="InterPro" id="IPR003661">
    <property type="entry name" value="HisK_dim/P_dom"/>
</dbReference>
<dbReference type="EC" id="2.7.13.3" evidence="2"/>
<evidence type="ECO:0000259" key="9">
    <source>
        <dbReference type="PROSITE" id="PS50113"/>
    </source>
</evidence>
<keyword evidence="6" id="KW-1133">Transmembrane helix</keyword>
<evidence type="ECO:0000256" key="2">
    <source>
        <dbReference type="ARBA" id="ARBA00012438"/>
    </source>
</evidence>
<feature type="domain" description="PAC" evidence="9">
    <location>
        <begin position="498"/>
        <end position="550"/>
    </location>
</feature>
<evidence type="ECO:0000259" key="8">
    <source>
        <dbReference type="PROSITE" id="PS50112"/>
    </source>
</evidence>
<evidence type="ECO:0000256" key="1">
    <source>
        <dbReference type="ARBA" id="ARBA00000085"/>
    </source>
</evidence>
<dbReference type="Pfam" id="PF00512">
    <property type="entry name" value="HisKA"/>
    <property type="match status" value="1"/>
</dbReference>
<dbReference type="PANTHER" id="PTHR43304:SF1">
    <property type="entry name" value="PAC DOMAIN-CONTAINING PROTEIN"/>
    <property type="match status" value="1"/>
</dbReference>
<dbReference type="InterPro" id="IPR003594">
    <property type="entry name" value="HATPase_dom"/>
</dbReference>
<dbReference type="InterPro" id="IPR000700">
    <property type="entry name" value="PAS-assoc_C"/>
</dbReference>
<keyword evidence="11" id="KW-1185">Reference proteome</keyword>
<feature type="domain" description="PAS" evidence="8">
    <location>
        <begin position="299"/>
        <end position="371"/>
    </location>
</feature>
<evidence type="ECO:0000259" key="7">
    <source>
        <dbReference type="PROSITE" id="PS50109"/>
    </source>
</evidence>
<feature type="transmembrane region" description="Helical" evidence="6">
    <location>
        <begin position="42"/>
        <end position="66"/>
    </location>
</feature>
<feature type="transmembrane region" description="Helical" evidence="6">
    <location>
        <begin position="153"/>
        <end position="170"/>
    </location>
</feature>
<dbReference type="SUPFAM" id="SSF55785">
    <property type="entry name" value="PYP-like sensor domain (PAS domain)"/>
    <property type="match status" value="2"/>
</dbReference>
<gene>
    <name evidence="10" type="ORF">MMF97_04490</name>
</gene>
<evidence type="ECO:0000256" key="5">
    <source>
        <dbReference type="ARBA" id="ARBA00022777"/>
    </source>
</evidence>
<dbReference type="SMART" id="SM00388">
    <property type="entry name" value="HisKA"/>
    <property type="match status" value="1"/>
</dbReference>
<dbReference type="SUPFAM" id="SSF47384">
    <property type="entry name" value="Homodimeric domain of signal transducing histidine kinase"/>
    <property type="match status" value="1"/>
</dbReference>
<feature type="transmembrane region" description="Helical" evidence="6">
    <location>
        <begin position="190"/>
        <end position="208"/>
    </location>
</feature>
<protein>
    <recommendedName>
        <fullName evidence="2">histidine kinase</fullName>
        <ecNumber evidence="2">2.7.13.3</ecNumber>
    </recommendedName>
</protein>
<comment type="catalytic activity">
    <reaction evidence="1">
        <text>ATP + protein L-histidine = ADP + protein N-phospho-L-histidine.</text>
        <dbReference type="EC" id="2.7.13.3"/>
    </reaction>
</comment>
<evidence type="ECO:0000313" key="11">
    <source>
        <dbReference type="Proteomes" id="UP001165460"/>
    </source>
</evidence>
<reference evidence="10" key="1">
    <citation type="submission" date="2022-03" db="EMBL/GenBank/DDBJ databases">
        <authorList>
            <person name="Woo C.Y."/>
        </authorList>
    </citation>
    <scope>NUCLEOTIDE SEQUENCE</scope>
    <source>
        <strain evidence="10">CYS-01</strain>
    </source>
</reference>
<dbReference type="CDD" id="cd00130">
    <property type="entry name" value="PAS"/>
    <property type="match status" value="2"/>
</dbReference>
<accession>A0ABS9ZTQ4</accession>
<dbReference type="PROSITE" id="PS50112">
    <property type="entry name" value="PAS"/>
    <property type="match status" value="1"/>
</dbReference>
<keyword evidence="3" id="KW-0597">Phosphoprotein</keyword>
<evidence type="ECO:0000256" key="4">
    <source>
        <dbReference type="ARBA" id="ARBA00022679"/>
    </source>
</evidence>
<feature type="transmembrane region" description="Helical" evidence="6">
    <location>
        <begin position="220"/>
        <end position="239"/>
    </location>
</feature>
<dbReference type="NCBIfam" id="TIGR00229">
    <property type="entry name" value="sensory_box"/>
    <property type="match status" value="1"/>
</dbReference>
<dbReference type="Gene3D" id="1.10.287.130">
    <property type="match status" value="1"/>
</dbReference>
<dbReference type="InterPro" id="IPR036890">
    <property type="entry name" value="HATPase_C_sf"/>
</dbReference>
<dbReference type="RefSeq" id="WP_243359820.1">
    <property type="nucleotide sequence ID" value="NZ_JALGBH010000001.1"/>
</dbReference>
<keyword evidence="4" id="KW-0808">Transferase</keyword>
<feature type="domain" description="PAC" evidence="9">
    <location>
        <begin position="374"/>
        <end position="422"/>
    </location>
</feature>
<keyword evidence="6" id="KW-0472">Membrane</keyword>
<evidence type="ECO:0000313" key="10">
    <source>
        <dbReference type="EMBL" id="MCJ0741961.1"/>
    </source>
</evidence>
<dbReference type="PRINTS" id="PR00344">
    <property type="entry name" value="BCTRLSENSOR"/>
</dbReference>
<dbReference type="Gene3D" id="3.30.565.10">
    <property type="entry name" value="Histidine kinase-like ATPase, C-terminal domain"/>
    <property type="match status" value="1"/>
</dbReference>
<dbReference type="SMART" id="SM00387">
    <property type="entry name" value="HATPase_c"/>
    <property type="match status" value="1"/>
</dbReference>
<dbReference type="InterPro" id="IPR000014">
    <property type="entry name" value="PAS"/>
</dbReference>
<dbReference type="Pfam" id="PF08447">
    <property type="entry name" value="PAS_3"/>
    <property type="match status" value="2"/>
</dbReference>
<organism evidence="10 11">
    <name type="scientific">Pedobacter montanisoli</name>
    <dbReference type="NCBI Taxonomy" id="2923277"/>
    <lineage>
        <taxon>Bacteria</taxon>
        <taxon>Pseudomonadati</taxon>
        <taxon>Bacteroidota</taxon>
        <taxon>Sphingobacteriia</taxon>
        <taxon>Sphingobacteriales</taxon>
        <taxon>Sphingobacteriaceae</taxon>
        <taxon>Pedobacter</taxon>
    </lineage>
</organism>
<dbReference type="InterPro" id="IPR036097">
    <property type="entry name" value="HisK_dim/P_sf"/>
</dbReference>
<feature type="transmembrane region" description="Helical" evidence="6">
    <location>
        <begin position="112"/>
        <end position="133"/>
    </location>
</feature>
<feature type="transmembrane region" description="Helical" evidence="6">
    <location>
        <begin position="245"/>
        <end position="269"/>
    </location>
</feature>
<dbReference type="SUPFAM" id="SSF55874">
    <property type="entry name" value="ATPase domain of HSP90 chaperone/DNA topoisomerase II/histidine kinase"/>
    <property type="match status" value="1"/>
</dbReference>
<dbReference type="InterPro" id="IPR005467">
    <property type="entry name" value="His_kinase_dom"/>
</dbReference>
<evidence type="ECO:0000256" key="6">
    <source>
        <dbReference type="SAM" id="Phobius"/>
    </source>
</evidence>
<keyword evidence="5" id="KW-0418">Kinase</keyword>
<feature type="transmembrane region" description="Helical" evidence="6">
    <location>
        <begin position="73"/>
        <end position="92"/>
    </location>
</feature>
<dbReference type="CDD" id="cd00082">
    <property type="entry name" value="HisKA"/>
    <property type="match status" value="1"/>
</dbReference>
<comment type="caution">
    <text evidence="10">The sequence shown here is derived from an EMBL/GenBank/DDBJ whole genome shotgun (WGS) entry which is preliminary data.</text>
</comment>
<dbReference type="EMBL" id="JALGBH010000001">
    <property type="protein sequence ID" value="MCJ0741961.1"/>
    <property type="molecule type" value="Genomic_DNA"/>
</dbReference>
<name>A0ABS9ZTQ4_9SPHI</name>
<evidence type="ECO:0000256" key="3">
    <source>
        <dbReference type="ARBA" id="ARBA00022553"/>
    </source>
</evidence>
<dbReference type="Proteomes" id="UP001165460">
    <property type="component" value="Unassembled WGS sequence"/>
</dbReference>
<sequence>MWFVIAALCLISMVPLLCTELTANKYESYKVFLGFKLDLSFYTTVWIVLGIASALFAGVLACVDFYLRKELTITLFGLTLLGAGALDGYLLLTLNQSKLADNLILAHNNIYFVWSITNIFYAANLLSGTIFYLKLKSRHKRTLAQKQKAITKTTLLTILLFLCCVSIIYYNKNYPLYNIFFMQAIKFDVIYIIPFCLLLIWTFLLLPKFKLRYYNIFSKLLVLSIAPLIIAQILMAISFKAFDIYFNTAFFLRFLSYLVLLGGTILHYVETFRNEEKMATALNAEIKQKRIITQHLLDREKLLARAEEISHIGSWELDIKSKKYRLSDEVYKIFGFPPADLTPEEILNNELIVPEYRAKLRKEFLHALHKKTNFAVEYQILLSNGERKYVLTQGYYAEKDDKLIGTMQDITELKRATLKLRKSEILLREAETVSHNGSWEWKVTDEYFFWSDEMYNIHGFLPHSIFITLESFKSLVHPDDYEVFEATFERAIIHKSSFKLDYKIIRPNGEIRFVTTVARYKEDEIYGGFSYLGNTQDVTALKQTQRQLEEKITQIDASNKELEQFAYVASHDLQEPLRKIRAFGDRLMTKYSPQLAEEGQDYIVRMQNAASRMQNLIDDLLAFSRTTKQQPQTFVNINLADIFKKVLTDLDYSIETANATVNLNVAQHIEGSPTQLAQLFQNIISNSLKFIQPDVKPLIEIDAQLINSNQTSYSEIHKNTVYCLVTIKDNGIGFDQDYAEKIFDMFQRLHSRAEYQGTGMGLAICKKIIENHNGYIFAEGKEGLGATFSILLPVNQHALS</sequence>